<evidence type="ECO:0000313" key="5">
    <source>
        <dbReference type="WBParaSite" id="EVEC_0000081901-mRNA-1"/>
    </source>
</evidence>
<organism evidence="5">
    <name type="scientific">Enterobius vermicularis</name>
    <name type="common">Human pinworm</name>
    <dbReference type="NCBI Taxonomy" id="51028"/>
    <lineage>
        <taxon>Eukaryota</taxon>
        <taxon>Metazoa</taxon>
        <taxon>Ecdysozoa</taxon>
        <taxon>Nematoda</taxon>
        <taxon>Chromadorea</taxon>
        <taxon>Rhabditida</taxon>
        <taxon>Spirurina</taxon>
        <taxon>Oxyuridomorpha</taxon>
        <taxon>Oxyuroidea</taxon>
        <taxon>Oxyuridae</taxon>
        <taxon>Enterobius</taxon>
    </lineage>
</organism>
<evidence type="ECO:0000313" key="3">
    <source>
        <dbReference type="EMBL" id="VDD85407.1"/>
    </source>
</evidence>
<dbReference type="WBParaSite" id="EVEC_0000081901-mRNA-1">
    <property type="protein sequence ID" value="EVEC_0000081901-mRNA-1"/>
    <property type="gene ID" value="EVEC_0000081901"/>
</dbReference>
<accession>A0A0N4UTY5</accession>
<protein>
    <submittedName>
        <fullName evidence="5">Apple domain-containing protein</fullName>
    </submittedName>
</protein>
<evidence type="ECO:0000313" key="4">
    <source>
        <dbReference type="Proteomes" id="UP000274131"/>
    </source>
</evidence>
<proteinExistence type="predicted"/>
<dbReference type="PROSITE" id="PS50948">
    <property type="entry name" value="PAN"/>
    <property type="match status" value="1"/>
</dbReference>
<evidence type="ECO:0000259" key="2">
    <source>
        <dbReference type="PROSITE" id="PS50948"/>
    </source>
</evidence>
<feature type="chain" id="PRO_5043122502" evidence="1">
    <location>
        <begin position="21"/>
        <end position="123"/>
    </location>
</feature>
<sequence length="123" mass="13574">MNTAFHFVILILLNIKPTVASTATGRIKVTIVRLNSASVKPYCPKRVEQNISKDECAKICAKQLSSCSAIEYASNNCTLWKYVLLEENPTPSKNLYLKDTSNTFKKDSCPDSAAVESVGKLSR</sequence>
<keyword evidence="1" id="KW-0732">Signal</keyword>
<reference evidence="5" key="1">
    <citation type="submission" date="2017-02" db="UniProtKB">
        <authorList>
            <consortium name="WormBaseParasite"/>
        </authorList>
    </citation>
    <scope>IDENTIFICATION</scope>
</reference>
<evidence type="ECO:0000256" key="1">
    <source>
        <dbReference type="SAM" id="SignalP"/>
    </source>
</evidence>
<dbReference type="Proteomes" id="UP000274131">
    <property type="component" value="Unassembled WGS sequence"/>
</dbReference>
<reference evidence="3 4" key="2">
    <citation type="submission" date="2018-10" db="EMBL/GenBank/DDBJ databases">
        <authorList>
            <consortium name="Pathogen Informatics"/>
        </authorList>
    </citation>
    <scope>NUCLEOTIDE SEQUENCE [LARGE SCALE GENOMIC DNA]</scope>
</reference>
<feature type="signal peptide" evidence="1">
    <location>
        <begin position="1"/>
        <end position="20"/>
    </location>
</feature>
<name>A0A0N4UTY5_ENTVE</name>
<dbReference type="InterPro" id="IPR003609">
    <property type="entry name" value="Pan_app"/>
</dbReference>
<keyword evidence="4" id="KW-1185">Reference proteome</keyword>
<gene>
    <name evidence="3" type="ORF">EVEC_LOCUS550</name>
</gene>
<dbReference type="EMBL" id="UXUI01001235">
    <property type="protein sequence ID" value="VDD85407.1"/>
    <property type="molecule type" value="Genomic_DNA"/>
</dbReference>
<feature type="domain" description="Apple" evidence="2">
    <location>
        <begin position="23"/>
        <end position="109"/>
    </location>
</feature>
<dbReference type="AlphaFoldDB" id="A0A0N4UTY5"/>